<proteinExistence type="predicted"/>
<accession>A0A9P6ZI41</accession>
<evidence type="ECO:0000313" key="2">
    <source>
        <dbReference type="EMBL" id="KAG1766212.1"/>
    </source>
</evidence>
<keyword evidence="3" id="KW-1185">Reference proteome</keyword>
<sequence>MVSDQCAVGPDGHLKDASKITWHNDPDDEQPLSVPKPAKSTPVLHSLFTSARRSTRAPRPSTKILDPDNVASSSSTHGKRKAPDDPATKRRIVRKTIAESSASGDSDDAGHDSDGAADTEIEGNVEASYAITKAMGDADREAGMTRSKSDRTADVRTIFVKKDDYLDPHTSSLESGHICTVCEKKGVAARHCFFKGGMSTLCTHIARNISEIQTTSAFMKHGARHYKFL</sequence>
<evidence type="ECO:0000313" key="3">
    <source>
        <dbReference type="Proteomes" id="UP000714275"/>
    </source>
</evidence>
<feature type="compositionally biased region" description="Basic and acidic residues" evidence="1">
    <location>
        <begin position="12"/>
        <end position="25"/>
    </location>
</feature>
<dbReference type="OrthoDB" id="2677619at2759"/>
<reference evidence="2" key="1">
    <citation type="journal article" date="2020" name="New Phytol.">
        <title>Comparative genomics reveals dynamic genome evolution in host specialist ectomycorrhizal fungi.</title>
        <authorList>
            <person name="Lofgren L.A."/>
            <person name="Nguyen N.H."/>
            <person name="Vilgalys R."/>
            <person name="Ruytinx J."/>
            <person name="Liao H.L."/>
            <person name="Branco S."/>
            <person name="Kuo A."/>
            <person name="LaButti K."/>
            <person name="Lipzen A."/>
            <person name="Andreopoulos W."/>
            <person name="Pangilinan J."/>
            <person name="Riley R."/>
            <person name="Hundley H."/>
            <person name="Na H."/>
            <person name="Barry K."/>
            <person name="Grigoriev I.V."/>
            <person name="Stajich J.E."/>
            <person name="Kennedy P.G."/>
        </authorList>
    </citation>
    <scope>NUCLEOTIDE SEQUENCE</scope>
    <source>
        <strain evidence="2">DOB743</strain>
    </source>
</reference>
<evidence type="ECO:0000256" key="1">
    <source>
        <dbReference type="SAM" id="MobiDB-lite"/>
    </source>
</evidence>
<protein>
    <submittedName>
        <fullName evidence="2">Uncharacterized protein</fullName>
    </submittedName>
</protein>
<dbReference type="AlphaFoldDB" id="A0A9P6ZI41"/>
<organism evidence="2 3">
    <name type="scientific">Suillus placidus</name>
    <dbReference type="NCBI Taxonomy" id="48579"/>
    <lineage>
        <taxon>Eukaryota</taxon>
        <taxon>Fungi</taxon>
        <taxon>Dikarya</taxon>
        <taxon>Basidiomycota</taxon>
        <taxon>Agaricomycotina</taxon>
        <taxon>Agaricomycetes</taxon>
        <taxon>Agaricomycetidae</taxon>
        <taxon>Boletales</taxon>
        <taxon>Suillineae</taxon>
        <taxon>Suillaceae</taxon>
        <taxon>Suillus</taxon>
    </lineage>
</organism>
<dbReference type="Proteomes" id="UP000714275">
    <property type="component" value="Unassembled WGS sequence"/>
</dbReference>
<feature type="region of interest" description="Disordered" evidence="1">
    <location>
        <begin position="1"/>
        <end position="124"/>
    </location>
</feature>
<comment type="caution">
    <text evidence="2">The sequence shown here is derived from an EMBL/GenBank/DDBJ whole genome shotgun (WGS) entry which is preliminary data.</text>
</comment>
<gene>
    <name evidence="2" type="ORF">EV702DRAFT_1050746</name>
</gene>
<feature type="compositionally biased region" description="Low complexity" evidence="1">
    <location>
        <begin position="49"/>
        <end position="62"/>
    </location>
</feature>
<dbReference type="EMBL" id="JABBWD010000098">
    <property type="protein sequence ID" value="KAG1766212.1"/>
    <property type="molecule type" value="Genomic_DNA"/>
</dbReference>
<name>A0A9P6ZI41_9AGAM</name>